<evidence type="ECO:0008006" key="3">
    <source>
        <dbReference type="Google" id="ProtNLM"/>
    </source>
</evidence>
<evidence type="ECO:0000313" key="1">
    <source>
        <dbReference type="EMBL" id="KAJ7647875.1"/>
    </source>
</evidence>
<comment type="caution">
    <text evidence="1">The sequence shown here is derived from an EMBL/GenBank/DDBJ whole genome shotgun (WGS) entry which is preliminary data.</text>
</comment>
<dbReference type="PANTHER" id="PTHR13318">
    <property type="entry name" value="PARTNER OF PAIRED, ISOFORM B-RELATED"/>
    <property type="match status" value="1"/>
</dbReference>
<organism evidence="1 2">
    <name type="scientific">Roridomyces roridus</name>
    <dbReference type="NCBI Taxonomy" id="1738132"/>
    <lineage>
        <taxon>Eukaryota</taxon>
        <taxon>Fungi</taxon>
        <taxon>Dikarya</taxon>
        <taxon>Basidiomycota</taxon>
        <taxon>Agaricomycotina</taxon>
        <taxon>Agaricomycetes</taxon>
        <taxon>Agaricomycetidae</taxon>
        <taxon>Agaricales</taxon>
        <taxon>Marasmiineae</taxon>
        <taxon>Mycenaceae</taxon>
        <taxon>Roridomyces</taxon>
    </lineage>
</organism>
<dbReference type="AlphaFoldDB" id="A0AAD7CGC4"/>
<dbReference type="PANTHER" id="PTHR13318:SF190">
    <property type="entry name" value="PARTNER OF PAIRED, ISOFORM B"/>
    <property type="match status" value="1"/>
</dbReference>
<dbReference type="Gene3D" id="3.80.10.10">
    <property type="entry name" value="Ribonuclease Inhibitor"/>
    <property type="match status" value="1"/>
</dbReference>
<keyword evidence="2" id="KW-1185">Reference proteome</keyword>
<reference evidence="1" key="1">
    <citation type="submission" date="2023-03" db="EMBL/GenBank/DDBJ databases">
        <title>Massive genome expansion in bonnet fungi (Mycena s.s.) driven by repeated elements and novel gene families across ecological guilds.</title>
        <authorList>
            <consortium name="Lawrence Berkeley National Laboratory"/>
            <person name="Harder C.B."/>
            <person name="Miyauchi S."/>
            <person name="Viragh M."/>
            <person name="Kuo A."/>
            <person name="Thoen E."/>
            <person name="Andreopoulos B."/>
            <person name="Lu D."/>
            <person name="Skrede I."/>
            <person name="Drula E."/>
            <person name="Henrissat B."/>
            <person name="Morin E."/>
            <person name="Kohler A."/>
            <person name="Barry K."/>
            <person name="LaButti K."/>
            <person name="Morin E."/>
            <person name="Salamov A."/>
            <person name="Lipzen A."/>
            <person name="Mereny Z."/>
            <person name="Hegedus B."/>
            <person name="Baldrian P."/>
            <person name="Stursova M."/>
            <person name="Weitz H."/>
            <person name="Taylor A."/>
            <person name="Grigoriev I.V."/>
            <person name="Nagy L.G."/>
            <person name="Martin F."/>
            <person name="Kauserud H."/>
        </authorList>
    </citation>
    <scope>NUCLEOTIDE SEQUENCE</scope>
    <source>
        <strain evidence="1">9284</strain>
    </source>
</reference>
<dbReference type="EMBL" id="JARKIF010000002">
    <property type="protein sequence ID" value="KAJ7647875.1"/>
    <property type="molecule type" value="Genomic_DNA"/>
</dbReference>
<accession>A0AAD7CGC4</accession>
<dbReference type="GO" id="GO:0019005">
    <property type="term" value="C:SCF ubiquitin ligase complex"/>
    <property type="evidence" value="ECO:0007669"/>
    <property type="project" value="TreeGrafter"/>
</dbReference>
<dbReference type="SUPFAM" id="SSF52047">
    <property type="entry name" value="RNI-like"/>
    <property type="match status" value="1"/>
</dbReference>
<dbReference type="Proteomes" id="UP001221142">
    <property type="component" value="Unassembled WGS sequence"/>
</dbReference>
<protein>
    <recommendedName>
        <fullName evidence="3">F-box domain-containing protein</fullName>
    </recommendedName>
</protein>
<dbReference type="GO" id="GO:0031146">
    <property type="term" value="P:SCF-dependent proteasomal ubiquitin-dependent protein catabolic process"/>
    <property type="evidence" value="ECO:0007669"/>
    <property type="project" value="TreeGrafter"/>
</dbReference>
<sequence length="492" mass="55635">MHRCFEIPELVDEIVSHIPLRKEYKPSLAVLARTARLFHDSALNRLWRYQRSLRTLLLCMPPDLVQEEIVNEERILKFLRPIQSSDWERPHHYARRVRNFCSMLDDFPYSAICPWLALGTADDCIFPNLTHLLWNQSDQNFPYIGLFLGPKVTSIIARCDTSSPLAILSQLPKKCPSLTHLDFTHPRDDSVTEATRNLISALLRELRCIQTLAIHIYDTTVLQHVARLPCLRSLCVQSLPTTIPPAQGPLFTSLRRLRCEKSIPSSMSRVLELCPDNTLDAFDMGIQGSEGPGGMRQLLATVQNSQRSSLRELRIRSLHSDEGIGDHNTIECMRPALGFAKLTHLHISSRPRFDFDDLAISEMARAWPQLECLEIMEVADTDHIRTTLRSLHHLALHCPNLQTVSMAFTTDIVPSVGDASNQSMSFLNVQLSHVSPSQVPPVAQFLGGIFPNLQEVSSYGIGEHLDDDRWEQVEALLPSHVGESTREKDAEP</sequence>
<dbReference type="InterPro" id="IPR032675">
    <property type="entry name" value="LRR_dom_sf"/>
</dbReference>
<evidence type="ECO:0000313" key="2">
    <source>
        <dbReference type="Proteomes" id="UP001221142"/>
    </source>
</evidence>
<gene>
    <name evidence="1" type="ORF">FB45DRAFT_894661</name>
</gene>
<proteinExistence type="predicted"/>
<name>A0AAD7CGC4_9AGAR</name>